<dbReference type="InterPro" id="IPR017476">
    <property type="entry name" value="UDP-Glc/GDP-Man"/>
</dbReference>
<dbReference type="AlphaFoldDB" id="A0A3G9IQF6"/>
<name>A0A3G9IQF6_9BACL</name>
<accession>A0A3G9IQF6</accession>
<dbReference type="UniPathway" id="UPA00038">
    <property type="reaction ID" value="UER00491"/>
</dbReference>
<dbReference type="InterPro" id="IPR036220">
    <property type="entry name" value="UDP-Glc/GDP-Man_DH_C_sf"/>
</dbReference>
<evidence type="ECO:0000313" key="8">
    <source>
        <dbReference type="EMBL" id="BBH21090.1"/>
    </source>
</evidence>
<keyword evidence="5 7" id="KW-0520">NAD</keyword>
<dbReference type="Gene3D" id="3.40.50.720">
    <property type="entry name" value="NAD(P)-binding Rossmann-like Domain"/>
    <property type="match status" value="2"/>
</dbReference>
<dbReference type="InterPro" id="IPR036291">
    <property type="entry name" value="NAD(P)-bd_dom_sf"/>
</dbReference>
<protein>
    <recommendedName>
        <fullName evidence="3 7">UDP-glucose 6-dehydrogenase</fullName>
        <ecNumber evidence="3 7">1.1.1.22</ecNumber>
    </recommendedName>
</protein>
<evidence type="ECO:0000256" key="1">
    <source>
        <dbReference type="ARBA" id="ARBA00004701"/>
    </source>
</evidence>
<evidence type="ECO:0000256" key="2">
    <source>
        <dbReference type="ARBA" id="ARBA00006601"/>
    </source>
</evidence>
<keyword evidence="4 7" id="KW-0560">Oxidoreductase</keyword>
<comment type="pathway">
    <text evidence="1">Nucleotide-sugar biosynthesis; UDP-alpha-D-glucuronate biosynthesis; UDP-alpha-D-glucuronate from UDP-alpha-D-glucose: step 1/1.</text>
</comment>
<dbReference type="SUPFAM" id="SSF51735">
    <property type="entry name" value="NAD(P)-binding Rossmann-fold domains"/>
    <property type="match status" value="1"/>
</dbReference>
<dbReference type="PIRSF" id="PIRSF500134">
    <property type="entry name" value="UDPglc_DH_bac"/>
    <property type="match status" value="1"/>
</dbReference>
<dbReference type="InterPro" id="IPR014026">
    <property type="entry name" value="UDP-Glc/GDP-Man_DH_dimer"/>
</dbReference>
<dbReference type="Pfam" id="PF00984">
    <property type="entry name" value="UDPG_MGDP_dh"/>
    <property type="match status" value="1"/>
</dbReference>
<evidence type="ECO:0000256" key="6">
    <source>
        <dbReference type="ARBA" id="ARBA00047473"/>
    </source>
</evidence>
<sequence length="432" mass="48265">MNILIMGTGYVGVTTGLVFAELGWNVTGLDPDPAKINSLSQGKLTFYEPGLDTLLLKNLKSGNIHFTSDPEMAVRESSLIFLCVGTPSTPDGGADLQFIRQASENIGRYMQEYKLIAVKSTVPIETNPKLVEWIHNAQLLPIPFDVVSNPEFLREGSALQDALNPDRIIIGSSSDHAVHLMKVLYEKINAPFFVTKPKTAEMIKYASNGFLATKISYVNELSRLCENIDVNISDVAEGMGMDPRIGQHFLRAGIGYGGSCFPKDIHALLYTAKQYEAELTILEKVNQVNQTQSSYFLNVWERELGTFSNKRIAILGISFKPDTDDLREAPSIAIIQQLLECQAIVRVHDPAAKLPSDLLSERLQQFDHVEDTIERCDAIILCSEWDLYKKADWAQLRALMNQHFVFDGRNVLDGKQLTALGYHYHGVGRFMH</sequence>
<comment type="similarity">
    <text evidence="2 7">Belongs to the UDP-glucose/GDP-mannose dehydrogenase family.</text>
</comment>
<dbReference type="GO" id="GO:0051287">
    <property type="term" value="F:NAD binding"/>
    <property type="evidence" value="ECO:0007669"/>
    <property type="project" value="InterPro"/>
</dbReference>
<dbReference type="KEGG" id="pbk:Back11_24350"/>
<gene>
    <name evidence="8" type="ORF">Back11_24350</name>
</gene>
<dbReference type="Pfam" id="PF03720">
    <property type="entry name" value="UDPG_MGDP_dh_C"/>
    <property type="match status" value="1"/>
</dbReference>
<dbReference type="SUPFAM" id="SSF48179">
    <property type="entry name" value="6-phosphogluconate dehydrogenase C-terminal domain-like"/>
    <property type="match status" value="1"/>
</dbReference>
<dbReference type="InterPro" id="IPR008927">
    <property type="entry name" value="6-PGluconate_DH-like_C_sf"/>
</dbReference>
<keyword evidence="9" id="KW-1185">Reference proteome</keyword>
<evidence type="ECO:0000313" key="9">
    <source>
        <dbReference type="Proteomes" id="UP000275368"/>
    </source>
</evidence>
<dbReference type="InterPro" id="IPR001732">
    <property type="entry name" value="UDP-Glc/GDP-Man_DH_N"/>
</dbReference>
<dbReference type="GO" id="GO:0003979">
    <property type="term" value="F:UDP-glucose 6-dehydrogenase activity"/>
    <property type="evidence" value="ECO:0007669"/>
    <property type="project" value="UniProtKB-EC"/>
</dbReference>
<dbReference type="Pfam" id="PF03721">
    <property type="entry name" value="UDPG_MGDP_dh_N"/>
    <property type="match status" value="1"/>
</dbReference>
<comment type="catalytic activity">
    <reaction evidence="6 7">
        <text>UDP-alpha-D-glucose + 2 NAD(+) + H2O = UDP-alpha-D-glucuronate + 2 NADH + 3 H(+)</text>
        <dbReference type="Rhea" id="RHEA:23596"/>
        <dbReference type="ChEBI" id="CHEBI:15377"/>
        <dbReference type="ChEBI" id="CHEBI:15378"/>
        <dbReference type="ChEBI" id="CHEBI:57540"/>
        <dbReference type="ChEBI" id="CHEBI:57945"/>
        <dbReference type="ChEBI" id="CHEBI:58052"/>
        <dbReference type="ChEBI" id="CHEBI:58885"/>
        <dbReference type="EC" id="1.1.1.22"/>
    </reaction>
</comment>
<dbReference type="PIRSF" id="PIRSF000124">
    <property type="entry name" value="UDPglc_GDPman_dh"/>
    <property type="match status" value="1"/>
</dbReference>
<dbReference type="SMART" id="SM00984">
    <property type="entry name" value="UDPG_MGDP_dh_C"/>
    <property type="match status" value="1"/>
</dbReference>
<dbReference type="PANTHER" id="PTHR43750:SF3">
    <property type="entry name" value="UDP-GLUCOSE 6-DEHYDROGENASE TUAD"/>
    <property type="match status" value="1"/>
</dbReference>
<reference evidence="8 9" key="1">
    <citation type="submission" date="2018-11" db="EMBL/GenBank/DDBJ databases">
        <title>Complete genome sequence of Paenibacillus baekrokdamisoli strain KCTC 33723.</title>
        <authorList>
            <person name="Kang S.W."/>
            <person name="Lee K.C."/>
            <person name="Kim K.K."/>
            <person name="Kim J.S."/>
            <person name="Kim D.S."/>
            <person name="Ko S.H."/>
            <person name="Yang S.H."/>
            <person name="Lee J.S."/>
        </authorList>
    </citation>
    <scope>NUCLEOTIDE SEQUENCE [LARGE SCALE GENOMIC DNA]</scope>
    <source>
        <strain evidence="8 9">KCTC 33723</strain>
    </source>
</reference>
<dbReference type="InterPro" id="IPR014027">
    <property type="entry name" value="UDP-Glc/GDP-Man_DH_C"/>
</dbReference>
<dbReference type="PANTHER" id="PTHR43750">
    <property type="entry name" value="UDP-GLUCOSE 6-DEHYDROGENASE TUAD"/>
    <property type="match status" value="1"/>
</dbReference>
<dbReference type="GO" id="GO:0000271">
    <property type="term" value="P:polysaccharide biosynthetic process"/>
    <property type="evidence" value="ECO:0007669"/>
    <property type="project" value="InterPro"/>
</dbReference>
<dbReference type="RefSeq" id="WP_125657024.1">
    <property type="nucleotide sequence ID" value="NZ_AP019308.1"/>
</dbReference>
<organism evidence="8 9">
    <name type="scientific">Paenibacillus baekrokdamisoli</name>
    <dbReference type="NCBI Taxonomy" id="1712516"/>
    <lineage>
        <taxon>Bacteria</taxon>
        <taxon>Bacillati</taxon>
        <taxon>Bacillota</taxon>
        <taxon>Bacilli</taxon>
        <taxon>Bacillales</taxon>
        <taxon>Paenibacillaceae</taxon>
        <taxon>Paenibacillus</taxon>
    </lineage>
</organism>
<dbReference type="NCBIfam" id="TIGR03026">
    <property type="entry name" value="NDP-sugDHase"/>
    <property type="match status" value="1"/>
</dbReference>
<proteinExistence type="inferred from homology"/>
<dbReference type="EMBL" id="AP019308">
    <property type="protein sequence ID" value="BBH21090.1"/>
    <property type="molecule type" value="Genomic_DNA"/>
</dbReference>
<dbReference type="Gene3D" id="1.20.5.100">
    <property type="entry name" value="Cytochrome c1, transmembrane anchor, C-terminal"/>
    <property type="match status" value="1"/>
</dbReference>
<dbReference type="InterPro" id="IPR028357">
    <property type="entry name" value="UDPglc_DH_bac"/>
</dbReference>
<dbReference type="OrthoDB" id="9803238at2"/>
<dbReference type="Proteomes" id="UP000275368">
    <property type="component" value="Chromosome"/>
</dbReference>
<evidence type="ECO:0000256" key="7">
    <source>
        <dbReference type="PIRNR" id="PIRNR000124"/>
    </source>
</evidence>
<dbReference type="EC" id="1.1.1.22" evidence="3 7"/>
<dbReference type="GO" id="GO:0006065">
    <property type="term" value="P:UDP-glucuronate biosynthetic process"/>
    <property type="evidence" value="ECO:0007669"/>
    <property type="project" value="UniProtKB-UniPathway"/>
</dbReference>
<evidence type="ECO:0000256" key="3">
    <source>
        <dbReference type="ARBA" id="ARBA00012954"/>
    </source>
</evidence>
<evidence type="ECO:0000256" key="4">
    <source>
        <dbReference type="ARBA" id="ARBA00023002"/>
    </source>
</evidence>
<evidence type="ECO:0000256" key="5">
    <source>
        <dbReference type="ARBA" id="ARBA00023027"/>
    </source>
</evidence>
<dbReference type="SUPFAM" id="SSF52413">
    <property type="entry name" value="UDP-glucose/GDP-mannose dehydrogenase C-terminal domain"/>
    <property type="match status" value="1"/>
</dbReference>